<evidence type="ECO:0000313" key="3">
    <source>
        <dbReference type="Proteomes" id="UP000032803"/>
    </source>
</evidence>
<evidence type="ECO:0000313" key="2">
    <source>
        <dbReference type="EMBL" id="CEK10186.1"/>
    </source>
</evidence>
<dbReference type="InterPro" id="IPR002060">
    <property type="entry name" value="Squ/phyt_synthse"/>
</dbReference>
<keyword evidence="3" id="KW-1185">Reference proteome</keyword>
<dbReference type="InterPro" id="IPR044843">
    <property type="entry name" value="Trans_IPPS_bact-type"/>
</dbReference>
<dbReference type="Pfam" id="PF00494">
    <property type="entry name" value="SQS_PSY"/>
    <property type="match status" value="1"/>
</dbReference>
<organism evidence="2 3">
    <name type="scientific">Legionella hackeliae</name>
    <dbReference type="NCBI Taxonomy" id="449"/>
    <lineage>
        <taxon>Bacteria</taxon>
        <taxon>Pseudomonadati</taxon>
        <taxon>Pseudomonadota</taxon>
        <taxon>Gammaproteobacteria</taxon>
        <taxon>Legionellales</taxon>
        <taxon>Legionellaceae</taxon>
        <taxon>Legionella</taxon>
    </lineage>
</organism>
<proteinExistence type="predicted"/>
<name>A0A0A8URR5_LEGHA</name>
<gene>
    <name evidence="2" type="ORF">LHA_1130</name>
</gene>
<dbReference type="SUPFAM" id="SSF48576">
    <property type="entry name" value="Terpenoid synthases"/>
    <property type="match status" value="1"/>
</dbReference>
<dbReference type="PROSITE" id="PS01045">
    <property type="entry name" value="SQUALEN_PHYTOEN_SYN_2"/>
    <property type="match status" value="1"/>
</dbReference>
<dbReference type="SFLD" id="SFLDG01212">
    <property type="entry name" value="Phytoene_synthase_like"/>
    <property type="match status" value="1"/>
</dbReference>
<dbReference type="STRING" id="449.LHA_1130"/>
<dbReference type="HOGENOM" id="CLU_037269_1_0_6"/>
<dbReference type="PROSITE" id="PS01044">
    <property type="entry name" value="SQUALEN_PHYTOEN_SYN_1"/>
    <property type="match status" value="1"/>
</dbReference>
<dbReference type="GO" id="GO:0008299">
    <property type="term" value="P:isoprenoid biosynthetic process"/>
    <property type="evidence" value="ECO:0007669"/>
    <property type="project" value="UniProtKB-ARBA"/>
</dbReference>
<dbReference type="KEGG" id="lha:LHA_1130"/>
<sequence length="283" mass="31650">MNAKTVFKAHAKTFSFAAMLLPQTTHAHASELYAFCRYCDDLADNALDDDQKSLARLKLDAISGALSINRSDDVTLQGMIELINHQNVPLNSALNLLEGIKQDLGTVRILNEPELIQYAYQVAGTVGEMMCPILGCVDPQATQYASHLGVAMQLTNIVRDVLEDARLNRLYLPVEWLGFDEPGCVLKAKYRLPTQLAMKKALNLAENYYQSACHGLKFIPARSRFTIFVAMRLYRHIGLSVAKGGYEYWSGRLSISNFKKITLASWAGFNFVFGKYYHALAQL</sequence>
<dbReference type="SFLD" id="SFLDS00005">
    <property type="entry name" value="Isoprenoid_Synthase_Type_I"/>
    <property type="match status" value="1"/>
</dbReference>
<dbReference type="InterPro" id="IPR019845">
    <property type="entry name" value="Squalene/phytoene_synthase_CS"/>
</dbReference>
<dbReference type="OrthoDB" id="9807580at2"/>
<protein>
    <submittedName>
        <fullName evidence="2">Phytoene synthase</fullName>
        <ecNumber evidence="2">2.5.1.32</ecNumber>
    </submittedName>
</protein>
<dbReference type="Proteomes" id="UP000032803">
    <property type="component" value="Chromosome I"/>
</dbReference>
<dbReference type="EMBL" id="LN681225">
    <property type="protein sequence ID" value="CEK10186.1"/>
    <property type="molecule type" value="Genomic_DNA"/>
</dbReference>
<dbReference type="Gene3D" id="1.10.600.10">
    <property type="entry name" value="Farnesyl Diphosphate Synthase"/>
    <property type="match status" value="1"/>
</dbReference>
<dbReference type="GO" id="GO:0004311">
    <property type="term" value="F:geranylgeranyl diphosphate synthase activity"/>
    <property type="evidence" value="ECO:0007669"/>
    <property type="project" value="InterPro"/>
</dbReference>
<dbReference type="AlphaFoldDB" id="A0A0A8URR5"/>
<dbReference type="RefSeq" id="WP_045105595.1">
    <property type="nucleotide sequence ID" value="NZ_LN681225.1"/>
</dbReference>
<reference evidence="3" key="1">
    <citation type="submission" date="2014-09" db="EMBL/GenBank/DDBJ databases">
        <authorList>
            <person name="Gomez-Valero L."/>
        </authorList>
    </citation>
    <scope>NUCLEOTIDE SEQUENCE [LARGE SCALE GENOMIC DNA]</scope>
    <source>
        <strain evidence="3">ATCC35250</strain>
    </source>
</reference>
<dbReference type="PANTHER" id="PTHR31480">
    <property type="entry name" value="BIFUNCTIONAL LYCOPENE CYCLASE/PHYTOENE SYNTHASE"/>
    <property type="match status" value="1"/>
</dbReference>
<dbReference type="SFLD" id="SFLDG01018">
    <property type="entry name" value="Squalene/Phytoene_Synthase_Lik"/>
    <property type="match status" value="1"/>
</dbReference>
<dbReference type="InterPro" id="IPR008949">
    <property type="entry name" value="Isoprenoid_synthase_dom_sf"/>
</dbReference>
<evidence type="ECO:0000256" key="1">
    <source>
        <dbReference type="ARBA" id="ARBA00022679"/>
    </source>
</evidence>
<accession>A0A0A8URR5</accession>
<dbReference type="EC" id="2.5.1.32" evidence="2"/>
<dbReference type="PATRIC" id="fig|449.7.peg.3140"/>
<keyword evidence="1 2" id="KW-0808">Transferase</keyword>